<evidence type="ECO:0000313" key="1">
    <source>
        <dbReference type="EMBL" id="KAI5344648.1"/>
    </source>
</evidence>
<proteinExistence type="predicted"/>
<dbReference type="EMBL" id="JAJFAZ020000002">
    <property type="protein sequence ID" value="KAI5344648.1"/>
    <property type="molecule type" value="Genomic_DNA"/>
</dbReference>
<dbReference type="AlphaFoldDB" id="A0AAD4ZGQ5"/>
<sequence length="127" mass="13784">MIFLARLDYTYNKVCSDILQSDKVPSIENVFFMVRLKAQRQITMLGSRTKIGEPTIVFASKNTALVSSPISHLTATPAPAVTAVLSTSTPLTPMPPLGRETRAVFLEANTTASSSLFVPDPSIIICR</sequence>
<evidence type="ECO:0000313" key="2">
    <source>
        <dbReference type="Proteomes" id="UP001054821"/>
    </source>
</evidence>
<protein>
    <submittedName>
        <fullName evidence="1">Uncharacterized protein</fullName>
    </submittedName>
</protein>
<reference evidence="1 2" key="1">
    <citation type="journal article" date="2022" name="G3 (Bethesda)">
        <title>Whole-genome sequence and methylome profiling of the almond [Prunus dulcis (Mill.) D.A. Webb] cultivar 'Nonpareil'.</title>
        <authorList>
            <person name="D'Amico-Willman K.M."/>
            <person name="Ouma W.Z."/>
            <person name="Meulia T."/>
            <person name="Sideli G.M."/>
            <person name="Gradziel T.M."/>
            <person name="Fresnedo-Ramirez J."/>
        </authorList>
    </citation>
    <scope>NUCLEOTIDE SEQUENCE [LARGE SCALE GENOMIC DNA]</scope>
    <source>
        <strain evidence="1">Clone GOH B32 T37-40</strain>
    </source>
</reference>
<keyword evidence="2" id="KW-1185">Reference proteome</keyword>
<accession>A0AAD4ZGQ5</accession>
<name>A0AAD4ZGQ5_PRUDU</name>
<gene>
    <name evidence="1" type="ORF">L3X38_012525</name>
</gene>
<organism evidence="1 2">
    <name type="scientific">Prunus dulcis</name>
    <name type="common">Almond</name>
    <name type="synonym">Amygdalus dulcis</name>
    <dbReference type="NCBI Taxonomy" id="3755"/>
    <lineage>
        <taxon>Eukaryota</taxon>
        <taxon>Viridiplantae</taxon>
        <taxon>Streptophyta</taxon>
        <taxon>Embryophyta</taxon>
        <taxon>Tracheophyta</taxon>
        <taxon>Spermatophyta</taxon>
        <taxon>Magnoliopsida</taxon>
        <taxon>eudicotyledons</taxon>
        <taxon>Gunneridae</taxon>
        <taxon>Pentapetalae</taxon>
        <taxon>rosids</taxon>
        <taxon>fabids</taxon>
        <taxon>Rosales</taxon>
        <taxon>Rosaceae</taxon>
        <taxon>Amygdaloideae</taxon>
        <taxon>Amygdaleae</taxon>
        <taxon>Prunus</taxon>
    </lineage>
</organism>
<dbReference type="Proteomes" id="UP001054821">
    <property type="component" value="Chromosome 2"/>
</dbReference>
<comment type="caution">
    <text evidence="1">The sequence shown here is derived from an EMBL/GenBank/DDBJ whole genome shotgun (WGS) entry which is preliminary data.</text>
</comment>